<organism evidence="4 7">
    <name type="scientific">Yersinia pestis</name>
    <dbReference type="NCBI Taxonomy" id="632"/>
    <lineage>
        <taxon>Bacteria</taxon>
        <taxon>Pseudomonadati</taxon>
        <taxon>Pseudomonadota</taxon>
        <taxon>Gammaproteobacteria</taxon>
        <taxon>Enterobacterales</taxon>
        <taxon>Yersiniaceae</taxon>
        <taxon>Yersinia</taxon>
    </lineage>
</organism>
<protein>
    <submittedName>
        <fullName evidence="5">Siderophore biosynthetic enzyme</fullName>
    </submittedName>
    <submittedName>
        <fullName evidence="4">Siderophore biosynthetic protein</fullName>
    </submittedName>
</protein>
<dbReference type="EMBL" id="AE017042">
    <property type="protein sequence ID" value="AAS61662.1"/>
    <property type="molecule type" value="Genomic_DNA"/>
</dbReference>
<dbReference type="Gene3D" id="1.10.510.40">
    <property type="match status" value="1"/>
</dbReference>
<reference evidence="4 7" key="1">
    <citation type="journal article" date="2002" name="J. Bacteriol.">
        <title>Genome sequence of Yersinia pestis KIM.</title>
        <authorList>
            <person name="Deng W."/>
            <person name="Burland V."/>
            <person name="Plunkett G.III."/>
            <person name="Boutin A."/>
            <person name="Mayhew G.F."/>
            <person name="Liss P."/>
            <person name="Perna N.T."/>
            <person name="Rose D.J."/>
            <person name="Mau B."/>
            <person name="Zhou S."/>
            <person name="Schwartz D.C."/>
            <person name="Fetherston J.D."/>
            <person name="Lindler L.E."/>
            <person name="Brubaker R.R."/>
            <person name="Plana G.V."/>
            <person name="Straley S.C."/>
            <person name="McDonough K.A."/>
            <person name="Nilles M.L."/>
            <person name="Matson J.S."/>
            <person name="Blattner F.R."/>
            <person name="Perry R.D."/>
        </authorList>
    </citation>
    <scope>NUCLEOTIDE SEQUENCE [LARGE SCALE GENOMIC DNA]</scope>
    <source>
        <strain evidence="4">KIM</strain>
        <strain evidence="7">KIM10+ / Biovar Mediaevalis</strain>
    </source>
</reference>
<evidence type="ECO:0000313" key="7">
    <source>
        <dbReference type="Proteomes" id="UP000002490"/>
    </source>
</evidence>
<dbReference type="GO" id="GO:0016881">
    <property type="term" value="F:acid-amino acid ligase activity"/>
    <property type="evidence" value="ECO:0007669"/>
    <property type="project" value="UniProtKB-ARBA"/>
</dbReference>
<feature type="domain" description="Aerobactin siderophore biosynthesis IucA/IucC-like C-terminal" evidence="3">
    <location>
        <begin position="444"/>
        <end position="602"/>
    </location>
</feature>
<dbReference type="KEGG" id="ypm:YP_1421"/>
<comment type="pathway">
    <text evidence="1">Siderophore biosynthesis.</text>
</comment>
<dbReference type="Pfam" id="PF06276">
    <property type="entry name" value="FhuF"/>
    <property type="match status" value="1"/>
</dbReference>
<evidence type="ECO:0000259" key="3">
    <source>
        <dbReference type="Pfam" id="PF06276"/>
    </source>
</evidence>
<dbReference type="AlphaFoldDB" id="Q8D076"/>
<dbReference type="InterPro" id="IPR037455">
    <property type="entry name" value="LucA/IucC-like"/>
</dbReference>
<reference evidence="5" key="4">
    <citation type="submission" date="2016-05" db="EMBL/GenBank/DDBJ databases">
        <title>Reannotation of Yersinia pestis strain 91001 based on omics data.</title>
        <authorList>
            <person name="Yiqing M."/>
        </authorList>
    </citation>
    <scope>NUCLEOTIDE SEQUENCE</scope>
    <source>
        <strain evidence="5">91001</strain>
    </source>
</reference>
<dbReference type="Proteomes" id="UP000002490">
    <property type="component" value="Chromosome"/>
</dbReference>
<proteinExistence type="predicted"/>
<dbReference type="Gene3D" id="3.30.310.280">
    <property type="match status" value="1"/>
</dbReference>
<dbReference type="HOGENOM" id="CLU_018524_1_1_6"/>
<accession>Q8D076</accession>
<dbReference type="InterPro" id="IPR007310">
    <property type="entry name" value="Aerobactin_biosyn_IucA/IucC_N"/>
</dbReference>
<dbReference type="Gene3D" id="6.10.250.3370">
    <property type="match status" value="1"/>
</dbReference>
<dbReference type="GO" id="GO:0019290">
    <property type="term" value="P:siderophore biosynthetic process"/>
    <property type="evidence" value="ECO:0007669"/>
    <property type="project" value="InterPro"/>
</dbReference>
<dbReference type="KEGG" id="ypk:y2638"/>
<evidence type="ECO:0000259" key="2">
    <source>
        <dbReference type="Pfam" id="PF04183"/>
    </source>
</evidence>
<accession>Q3V8E3</accession>
<dbReference type="PANTHER" id="PTHR34384:SF6">
    <property type="entry name" value="STAPHYLOFERRIN B SYNTHASE"/>
    <property type="match status" value="1"/>
</dbReference>
<evidence type="ECO:0000313" key="4">
    <source>
        <dbReference type="EMBL" id="AAM86191.1"/>
    </source>
</evidence>
<feature type="domain" description="Aerobactin siderophore biosynthesis IucA/IucC N-terminal" evidence="2">
    <location>
        <begin position="173"/>
        <end position="423"/>
    </location>
</feature>
<reference evidence="6" key="3">
    <citation type="journal article" date="2004" name="DNA Res.">
        <title>Complete genome sequence of Yersinia pestis strain 91001, an isolate avirulent to humans.</title>
        <authorList>
            <person name="Song Y."/>
            <person name="Tong Z."/>
            <person name="Wang J."/>
            <person name="Wang L."/>
            <person name="Guo Z."/>
            <person name="Han Y."/>
            <person name="Zhang J."/>
            <person name="Pei D."/>
            <person name="Zhou D."/>
            <person name="Qin H."/>
            <person name="Pang X."/>
            <person name="Han Y."/>
            <person name="Zhai J."/>
            <person name="Li M."/>
            <person name="Cui B."/>
            <person name="Qi Z."/>
            <person name="Jin L."/>
            <person name="Dai R."/>
            <person name="Chen F."/>
            <person name="Li S."/>
            <person name="Ye C."/>
            <person name="Du Z."/>
            <person name="Lin W."/>
            <person name="Wang J."/>
            <person name="Yu J."/>
            <person name="Yang H."/>
            <person name="Wang J."/>
            <person name="Huang P."/>
            <person name="Yang R."/>
        </authorList>
    </citation>
    <scope>NUCLEOTIDE SEQUENCE [LARGE SCALE GENOMIC DNA]</scope>
    <source>
        <strain evidence="6">91001 / Biovar Mediaevalis</strain>
    </source>
</reference>
<sequence length="629" mass="71897">MHPGTISPCLTKGASMMMDLSAPLSPHQSLELPHLQPVLWQKVNRLHLCKAISEFSHECLLAPQRMTDHPDSEGYDYYQLVAAAADKPANYVFRARRLALDHWLIDPDSLHKTVNEKSTDLDLLLFIIEFKRQLSISERVLPTYLEEITSTLYSSAFKHCRTGISATALVNASFQIIEKEMMEGHPSFVANNGRIGFDAQDFQRFSPEAASDVHLVWLAAHKSKAHFACIEQLDYAKLMEQELGAEVLAEFEQQLIARDCNPQDYVLMPVHPWQWQNKLTSIFAADIANQRLVFLGQGKDAYQAQQSIRTFFNRSHPQRYYVKMALSILNMGFMRGLSPYYMATTPGINEWLFDLVEGDEILQAYDFKILREVASIGFRNSYYEQAITGDSAYKKMAAALWRENPLQLIQPGQQLMTMAALLHLDQEGKALLPALIDASGLSTQQWLERYLRSYLSPLLHCLYVYDLMFMPHGENIILVLQNAVPQHIFMKDLAEEILVLNTEADLPEKARRIIVDMPDEMKTLTILSDVFDGVFRYLAAVLDQQGDYPERYFWADVAACIRQYQQQYPELAAKFASYPLFTPKIKRCCLNRLQLNNNQHMLDLADPVQSFQFADDLINPLVEFEVSAG</sequence>
<dbReference type="Proteomes" id="UP000001019">
    <property type="component" value="Chromosome"/>
</dbReference>
<gene>
    <name evidence="4" type="primary">ysuG</name>
    <name evidence="4" type="ordered locus">y2638</name>
    <name evidence="5" type="ordered locus">YP_1421</name>
</gene>
<dbReference type="DNASU" id="1147585"/>
<evidence type="ECO:0000313" key="6">
    <source>
        <dbReference type="Proteomes" id="UP000001019"/>
    </source>
</evidence>
<dbReference type="EnsemblBacteria" id="AAS61662">
    <property type="protein sequence ID" value="AAS61662"/>
    <property type="gene ID" value="YP_1421"/>
</dbReference>
<dbReference type="PANTHER" id="PTHR34384">
    <property type="entry name" value="L-2,3-DIAMINOPROPANOATE--CITRATE LIGASE"/>
    <property type="match status" value="1"/>
</dbReference>
<reference evidence="5" key="2">
    <citation type="submission" date="2003-04" db="EMBL/GenBank/DDBJ databases">
        <authorList>
            <person name="Song Y."/>
            <person name="Tong Z."/>
            <person name="Wang L."/>
            <person name="Han Y."/>
            <person name="Zhang J."/>
            <person name="Pei D."/>
            <person name="Wang J."/>
            <person name="Zhou D."/>
            <person name="Han Y."/>
            <person name="Pang X."/>
            <person name="Zhai J."/>
            <person name="Chen F."/>
            <person name="Qin H."/>
            <person name="Wang J."/>
            <person name="Li S."/>
            <person name="Guo Z."/>
            <person name="Ye C."/>
            <person name="Du Z."/>
            <person name="Lin W."/>
            <person name="Wang J."/>
            <person name="Yu J."/>
            <person name="Yang H."/>
            <person name="Wang J."/>
            <person name="Huang P."/>
            <person name="Yang R."/>
        </authorList>
    </citation>
    <scope>NUCLEOTIDE SEQUENCE</scope>
    <source>
        <strain evidence="5">91001</strain>
    </source>
</reference>
<dbReference type="EMBL" id="AE009952">
    <property type="protein sequence ID" value="AAM86191.1"/>
    <property type="molecule type" value="Genomic_DNA"/>
</dbReference>
<evidence type="ECO:0000256" key="1">
    <source>
        <dbReference type="ARBA" id="ARBA00004924"/>
    </source>
</evidence>
<evidence type="ECO:0000313" key="5">
    <source>
        <dbReference type="EMBL" id="AAS61662.1"/>
    </source>
</evidence>
<dbReference type="Pfam" id="PF04183">
    <property type="entry name" value="IucA_IucC"/>
    <property type="match status" value="1"/>
</dbReference>
<dbReference type="InterPro" id="IPR022770">
    <property type="entry name" value="IucA/IucC-like_C"/>
</dbReference>
<name>Q8D076_YERPE</name>